<keyword evidence="4" id="KW-1185">Reference proteome</keyword>
<evidence type="ECO:0000313" key="3">
    <source>
        <dbReference type="EMBL" id="ONK68581.1"/>
    </source>
</evidence>
<proteinExistence type="predicted"/>
<dbReference type="EMBL" id="CM007385">
    <property type="protein sequence ID" value="ONK68581.1"/>
    <property type="molecule type" value="Genomic_DNA"/>
</dbReference>
<organism evidence="3 4">
    <name type="scientific">Asparagus officinalis</name>
    <name type="common">Garden asparagus</name>
    <dbReference type="NCBI Taxonomy" id="4686"/>
    <lineage>
        <taxon>Eukaryota</taxon>
        <taxon>Viridiplantae</taxon>
        <taxon>Streptophyta</taxon>
        <taxon>Embryophyta</taxon>
        <taxon>Tracheophyta</taxon>
        <taxon>Spermatophyta</taxon>
        <taxon>Magnoliopsida</taxon>
        <taxon>Liliopsida</taxon>
        <taxon>Asparagales</taxon>
        <taxon>Asparagaceae</taxon>
        <taxon>Asparagoideae</taxon>
        <taxon>Asparagus</taxon>
    </lineage>
</organism>
<feature type="domain" description="DUF632" evidence="2">
    <location>
        <begin position="424"/>
        <end position="742"/>
    </location>
</feature>
<feature type="region of interest" description="Disordered" evidence="1">
    <location>
        <begin position="385"/>
        <end position="406"/>
    </location>
</feature>
<dbReference type="InterPro" id="IPR006867">
    <property type="entry name" value="DUF632"/>
</dbReference>
<dbReference type="OrthoDB" id="1925648at2759"/>
<feature type="region of interest" description="Disordered" evidence="1">
    <location>
        <begin position="772"/>
        <end position="796"/>
    </location>
</feature>
<evidence type="ECO:0000256" key="1">
    <source>
        <dbReference type="SAM" id="MobiDB-lite"/>
    </source>
</evidence>
<evidence type="ECO:0000259" key="2">
    <source>
        <dbReference type="Pfam" id="PF04782"/>
    </source>
</evidence>
<feature type="region of interest" description="Disordered" evidence="1">
    <location>
        <begin position="34"/>
        <end position="143"/>
    </location>
</feature>
<reference evidence="4" key="1">
    <citation type="journal article" date="2017" name="Nat. Commun.">
        <title>The asparagus genome sheds light on the origin and evolution of a young Y chromosome.</title>
        <authorList>
            <person name="Harkess A."/>
            <person name="Zhou J."/>
            <person name="Xu C."/>
            <person name="Bowers J.E."/>
            <person name="Van der Hulst R."/>
            <person name="Ayyampalayam S."/>
            <person name="Mercati F."/>
            <person name="Riccardi P."/>
            <person name="McKain M.R."/>
            <person name="Kakrana A."/>
            <person name="Tang H."/>
            <person name="Ray J."/>
            <person name="Groenendijk J."/>
            <person name="Arikit S."/>
            <person name="Mathioni S.M."/>
            <person name="Nakano M."/>
            <person name="Shan H."/>
            <person name="Telgmann-Rauber A."/>
            <person name="Kanno A."/>
            <person name="Yue Z."/>
            <person name="Chen H."/>
            <person name="Li W."/>
            <person name="Chen Y."/>
            <person name="Xu X."/>
            <person name="Zhang Y."/>
            <person name="Luo S."/>
            <person name="Chen H."/>
            <person name="Gao J."/>
            <person name="Mao Z."/>
            <person name="Pires J.C."/>
            <person name="Luo M."/>
            <person name="Kudrna D."/>
            <person name="Wing R.A."/>
            <person name="Meyers B.C."/>
            <person name="Yi K."/>
            <person name="Kong H."/>
            <person name="Lavrijsen P."/>
            <person name="Sunseri F."/>
            <person name="Falavigna A."/>
            <person name="Ye Y."/>
            <person name="Leebens-Mack J.H."/>
            <person name="Chen G."/>
        </authorList>
    </citation>
    <scope>NUCLEOTIDE SEQUENCE [LARGE SCALE GENOMIC DNA]</scope>
    <source>
        <strain evidence="4">cv. DH0086</strain>
    </source>
</reference>
<name>A0A5P1EVR3_ASPOF</name>
<evidence type="ECO:0000313" key="4">
    <source>
        <dbReference type="Proteomes" id="UP000243459"/>
    </source>
</evidence>
<dbReference type="Proteomes" id="UP000243459">
    <property type="component" value="Chromosome 5"/>
</dbReference>
<feature type="compositionally biased region" description="Low complexity" evidence="1">
    <location>
        <begin position="79"/>
        <end position="97"/>
    </location>
</feature>
<accession>A0A5P1EVR3</accession>
<feature type="compositionally biased region" description="Polar residues" evidence="1">
    <location>
        <begin position="781"/>
        <end position="794"/>
    </location>
</feature>
<dbReference type="PANTHER" id="PTHR21450">
    <property type="entry name" value="PROTEIN ALTERED PHOSPHATE STARVATION RESPONSE 1"/>
    <property type="match status" value="1"/>
</dbReference>
<feature type="region of interest" description="Disordered" evidence="1">
    <location>
        <begin position="289"/>
        <end position="350"/>
    </location>
</feature>
<gene>
    <name evidence="3" type="ORF">A4U43_C05F13580</name>
</gene>
<feature type="compositionally biased region" description="Basic and acidic residues" evidence="1">
    <location>
        <begin position="320"/>
        <end position="331"/>
    </location>
</feature>
<dbReference type="Gramene" id="ONK68581">
    <property type="protein sequence ID" value="ONK68581"/>
    <property type="gene ID" value="A4U43_C05F13580"/>
</dbReference>
<dbReference type="Pfam" id="PF04782">
    <property type="entry name" value="DUF632"/>
    <property type="match status" value="1"/>
</dbReference>
<protein>
    <recommendedName>
        <fullName evidence="2">DUF632 domain-containing protein</fullName>
    </recommendedName>
</protein>
<dbReference type="AlphaFoldDB" id="A0A5P1EVR3"/>
<feature type="compositionally biased region" description="Basic and acidic residues" evidence="1">
    <location>
        <begin position="98"/>
        <end position="113"/>
    </location>
</feature>
<dbReference type="PANTHER" id="PTHR21450:SF2">
    <property type="entry name" value="FAMILY PROTEIN, PUTATIVE (DUF630 AND DUF632)-RELATED"/>
    <property type="match status" value="1"/>
</dbReference>
<feature type="compositionally biased region" description="Low complexity" evidence="1">
    <location>
        <begin position="392"/>
        <end position="401"/>
    </location>
</feature>
<feature type="region of interest" description="Disordered" evidence="1">
    <location>
        <begin position="238"/>
        <end position="269"/>
    </location>
</feature>
<sequence>MGCSSSKEEDLPLVSLCRHRRDDRVGGALHRFVTEDLTAVPSPPSSPVLTLPPSEGKSKSKSDDGSSGNGNGIGDSRHLSSISSSVSLSSSSSVSDFSHSHLPEENADADSHLHVASRFGSELGSRRETAQEGVSAYPPPPQFPSSFLNPTFYQDLVTGRFDYRQPYLDGGQYPTFVNPNYYPNPVTGGQFSNPSFYYMKKSATTPSTFYVDPNNMERSEYSNYSSYYYNVRGPTFGDERGNVADSSAGRQAPEAAVPPPPPEPEGSGWDFFNVFDSYEQYLMKVKGTLRLGPGSVSSPDSSEIREKEGIPDLEEETEPESFREVEKKKEVVGSSIGTSKAPPLEELVKEKTENIMNERVREEKAPSVKEEIFVRKKGVSFEVEGSIKTEESSPGSSLRSSLVTEESRSTDGIELHVHGTKDVVEAVEEIKEQFKSASGCGEEVARLLEVGKLRYRSRRTLLRVIFSRILDSLSLFTLTSLSQSSTGVRHPNLNVPKEHDVMGSDYINRKSDNLAATLEKLYTWEKKLYKEVKDEEKLRVLYEKECRRLKAMDDGGAESSKIDSTRSVIRTLLTNLSIAIKSVDGISFQIHKLRDEELRPQVIKLIQGLMTMWKSVLACHQRQFQAIAESKSHNLTARSRYQRNSIAKATMELEVELLNWSSCFQKWISTQKAYIEALNGWLMKWLLQEQEETPDGVLPFSPGRIGAPTIFIVSKDWHHTVDNISEVGVTSAMQIFADNVHKLWETQDEEQRQKLKAEYLSRDFSRRLRSHQKENGHVDIASSNRPMPLSNNASSHDDHIKMALDSMKKRLEEEKVKHLEIMKHVQEVASSSLQTGLIPIFEALGNYSTETLRGYEALRIPSDNFEGT</sequence>